<dbReference type="Proteomes" id="UP001497453">
    <property type="component" value="Chromosome 8"/>
</dbReference>
<gene>
    <name evidence="1" type="ORF">GFSPODELE1_LOCUS10039</name>
</gene>
<reference evidence="2" key="1">
    <citation type="submission" date="2024-04" db="EMBL/GenBank/DDBJ databases">
        <authorList>
            <person name="Shaw F."/>
            <person name="Minotto A."/>
        </authorList>
    </citation>
    <scope>NUCLEOTIDE SEQUENCE [LARGE SCALE GENOMIC DNA]</scope>
</reference>
<name>A0ABP1E749_9APHY</name>
<accession>A0ABP1E749</accession>
<evidence type="ECO:0000313" key="1">
    <source>
        <dbReference type="EMBL" id="CAL1715049.1"/>
    </source>
</evidence>
<protein>
    <submittedName>
        <fullName evidence="1">Uncharacterized protein</fullName>
    </submittedName>
</protein>
<evidence type="ECO:0000313" key="2">
    <source>
        <dbReference type="Proteomes" id="UP001497453"/>
    </source>
</evidence>
<dbReference type="EMBL" id="OZ037951">
    <property type="protein sequence ID" value="CAL1715049.1"/>
    <property type="molecule type" value="Genomic_DNA"/>
</dbReference>
<proteinExistence type="predicted"/>
<sequence length="96" mass="10620">MSLHFVGWRWTGLDQEEKHCIRDVSYNGVQKPMNIAATPTKRPVQASARMSDMHLTVVASCGPNHPRDRITGYRSHVDDAGDEIQLNDAGGEEGTT</sequence>
<keyword evidence="2" id="KW-1185">Reference proteome</keyword>
<organism evidence="1 2">
    <name type="scientific">Somion occarium</name>
    <dbReference type="NCBI Taxonomy" id="3059160"/>
    <lineage>
        <taxon>Eukaryota</taxon>
        <taxon>Fungi</taxon>
        <taxon>Dikarya</taxon>
        <taxon>Basidiomycota</taxon>
        <taxon>Agaricomycotina</taxon>
        <taxon>Agaricomycetes</taxon>
        <taxon>Polyporales</taxon>
        <taxon>Cerrenaceae</taxon>
        <taxon>Somion</taxon>
    </lineage>
</organism>